<sequence>MADVEIISKEIIKPSSPTPEHLRDLKLSFLDQISRPLHVPLLKVNSKEVKCVYKILLSATFLAVQINFFDCGGIAIGVCLSHKIADGTSLVAFINAWAATCRGKVEIGRPYFDLAHLFPPRDLSGSSFTTYTGMRKEKIVTKRFVFDK</sequence>
<keyword evidence="3" id="KW-0012">Acyltransferase</keyword>
<dbReference type="InterPro" id="IPR023213">
    <property type="entry name" value="CAT-like_dom_sf"/>
</dbReference>
<protein>
    <submittedName>
        <fullName evidence="4">Vinorine synthase-like</fullName>
    </submittedName>
</protein>
<organism evidence="4 5">
    <name type="scientific">Forsythia ovata</name>
    <dbReference type="NCBI Taxonomy" id="205694"/>
    <lineage>
        <taxon>Eukaryota</taxon>
        <taxon>Viridiplantae</taxon>
        <taxon>Streptophyta</taxon>
        <taxon>Embryophyta</taxon>
        <taxon>Tracheophyta</taxon>
        <taxon>Spermatophyta</taxon>
        <taxon>Magnoliopsida</taxon>
        <taxon>eudicotyledons</taxon>
        <taxon>Gunneridae</taxon>
        <taxon>Pentapetalae</taxon>
        <taxon>asterids</taxon>
        <taxon>lamiids</taxon>
        <taxon>Lamiales</taxon>
        <taxon>Oleaceae</taxon>
        <taxon>Forsythieae</taxon>
        <taxon>Forsythia</taxon>
    </lineage>
</organism>
<dbReference type="Pfam" id="PF02458">
    <property type="entry name" value="Transferase"/>
    <property type="match status" value="2"/>
</dbReference>
<dbReference type="GO" id="GO:0016746">
    <property type="term" value="F:acyltransferase activity"/>
    <property type="evidence" value="ECO:0007669"/>
    <property type="project" value="UniProtKB-KW"/>
</dbReference>
<name>A0ABD1TR34_9LAMI</name>
<dbReference type="EMBL" id="JBFOLJ010000008">
    <property type="protein sequence ID" value="KAL2515211.1"/>
    <property type="molecule type" value="Genomic_DNA"/>
</dbReference>
<keyword evidence="5" id="KW-1185">Reference proteome</keyword>
<comment type="caution">
    <text evidence="4">The sequence shown here is derived from an EMBL/GenBank/DDBJ whole genome shotgun (WGS) entry which is preliminary data.</text>
</comment>
<proteinExistence type="inferred from homology"/>
<keyword evidence="2" id="KW-0808">Transferase</keyword>
<accession>A0ABD1TR34</accession>
<evidence type="ECO:0000256" key="1">
    <source>
        <dbReference type="ARBA" id="ARBA00009861"/>
    </source>
</evidence>
<dbReference type="Gene3D" id="3.30.559.10">
    <property type="entry name" value="Chloramphenicol acetyltransferase-like domain"/>
    <property type="match status" value="2"/>
</dbReference>
<reference evidence="5" key="1">
    <citation type="submission" date="2024-07" db="EMBL/GenBank/DDBJ databases">
        <title>Two chromosome-level genome assemblies of Korean endemic species Abeliophyllum distichum and Forsythia ovata (Oleaceae).</title>
        <authorList>
            <person name="Jang H."/>
        </authorList>
    </citation>
    <scope>NUCLEOTIDE SEQUENCE [LARGE SCALE GENOMIC DNA]</scope>
</reference>
<comment type="similarity">
    <text evidence="1">Belongs to the plant acyltransferase family.</text>
</comment>
<dbReference type="PANTHER" id="PTHR31623:SF17">
    <property type="entry name" value="F21J9.9"/>
    <property type="match status" value="1"/>
</dbReference>
<evidence type="ECO:0000313" key="5">
    <source>
        <dbReference type="Proteomes" id="UP001604277"/>
    </source>
</evidence>
<gene>
    <name evidence="4" type="ORF">Fot_29182</name>
</gene>
<dbReference type="AlphaFoldDB" id="A0ABD1TR34"/>
<evidence type="ECO:0000256" key="2">
    <source>
        <dbReference type="ARBA" id="ARBA00022679"/>
    </source>
</evidence>
<dbReference type="Proteomes" id="UP001604277">
    <property type="component" value="Unassembled WGS sequence"/>
</dbReference>
<dbReference type="PANTHER" id="PTHR31623">
    <property type="entry name" value="F21J9.9"/>
    <property type="match status" value="1"/>
</dbReference>
<evidence type="ECO:0000313" key="4">
    <source>
        <dbReference type="EMBL" id="KAL2515211.1"/>
    </source>
</evidence>
<evidence type="ECO:0000256" key="3">
    <source>
        <dbReference type="ARBA" id="ARBA00023315"/>
    </source>
</evidence>